<proteinExistence type="predicted"/>
<dbReference type="VEuPathDB" id="VectorBase:AALB004729"/>
<organism evidence="1 2">
    <name type="scientific">Anopheles albimanus</name>
    <name type="common">New world malaria mosquito</name>
    <dbReference type="NCBI Taxonomy" id="7167"/>
    <lineage>
        <taxon>Eukaryota</taxon>
        <taxon>Metazoa</taxon>
        <taxon>Ecdysozoa</taxon>
        <taxon>Arthropoda</taxon>
        <taxon>Hexapoda</taxon>
        <taxon>Insecta</taxon>
        <taxon>Pterygota</taxon>
        <taxon>Neoptera</taxon>
        <taxon>Endopterygota</taxon>
        <taxon>Diptera</taxon>
        <taxon>Nematocera</taxon>
        <taxon>Culicoidea</taxon>
        <taxon>Culicidae</taxon>
        <taxon>Anophelinae</taxon>
        <taxon>Anopheles</taxon>
    </lineage>
</organism>
<protein>
    <submittedName>
        <fullName evidence="1">Uncharacterized protein</fullName>
    </submittedName>
</protein>
<dbReference type="AlphaFoldDB" id="A0A182FDY8"/>
<dbReference type="Proteomes" id="UP000069272">
    <property type="component" value="Chromosome 3L"/>
</dbReference>
<sequence length="75" mass="8555">MREDFVRPFSFDSDIEFVASSSEQRSLPATLTATAATMATMSGRRKTITEARTAPRRWQFRVPGIHGMRMRCNTE</sequence>
<reference evidence="1 2" key="1">
    <citation type="journal article" date="2017" name="G3 (Bethesda)">
        <title>The Physical Genome Mapping of Anopheles albimanus Corrected Scaffold Misassemblies and Identified Interarm Rearrangements in Genus Anopheles.</title>
        <authorList>
            <person name="Artemov G.N."/>
            <person name="Peery A.N."/>
            <person name="Jiang X."/>
            <person name="Tu Z."/>
            <person name="Stegniy V.N."/>
            <person name="Sharakhova M.V."/>
            <person name="Sharakhov I.V."/>
        </authorList>
    </citation>
    <scope>NUCLEOTIDE SEQUENCE [LARGE SCALE GENOMIC DNA]</scope>
    <source>
        <strain evidence="1 2">ALBI9_A</strain>
    </source>
</reference>
<evidence type="ECO:0000313" key="2">
    <source>
        <dbReference type="Proteomes" id="UP000069272"/>
    </source>
</evidence>
<keyword evidence="2" id="KW-1185">Reference proteome</keyword>
<dbReference type="EnsemblMetazoa" id="AALB004729-RA">
    <property type="protein sequence ID" value="AALB004729-PA"/>
    <property type="gene ID" value="AALB004729"/>
</dbReference>
<name>A0A182FDY8_ANOAL</name>
<evidence type="ECO:0000313" key="1">
    <source>
        <dbReference type="EnsemblMetazoa" id="AALB004729-PA"/>
    </source>
</evidence>
<reference evidence="1" key="2">
    <citation type="submission" date="2022-08" db="UniProtKB">
        <authorList>
            <consortium name="EnsemblMetazoa"/>
        </authorList>
    </citation>
    <scope>IDENTIFICATION</scope>
    <source>
        <strain evidence="1">STECLA/ALBI9_A</strain>
    </source>
</reference>
<accession>A0A182FDY8</accession>